<dbReference type="InterPro" id="IPR007863">
    <property type="entry name" value="Peptidase_M16_C"/>
</dbReference>
<evidence type="ECO:0000313" key="2">
    <source>
        <dbReference type="EMBL" id="AOV08213.1"/>
    </source>
</evidence>
<dbReference type="PANTHER" id="PTHR11851">
    <property type="entry name" value="METALLOPROTEASE"/>
    <property type="match status" value="1"/>
</dbReference>
<dbReference type="SUPFAM" id="SSF63411">
    <property type="entry name" value="LuxS/MPP-like metallohydrolase"/>
    <property type="match status" value="2"/>
</dbReference>
<name>A0A1D8JHQ3_9BACL</name>
<protein>
    <submittedName>
        <fullName evidence="2">Peptidase M16</fullName>
    </submittedName>
</protein>
<sequence length="427" mass="48366">MFTKSQIEQGVTLYTRKSEQFKTVSFSIKWKSELTEETAAARAVLANVLQDSNAKYRTQGELRKKLDDLYGTVLYTDTAKRGATHMITLNVDCVNDEYINDSYVLGETLDLIQTVIFNPNLVNGEFDQKIVAREKRSVTERIRSQYDNKTSYAQKRMLENLRPNSPVSTSADGTEQAVQAITSETLLQAYESMIANDIVDIYVVGNIDEQEIAQKLKELLPFKARPSRKQHAFKTDEHQASGAIQHVRERQEMKQGKLHLAFSTPVGFHHPDYTKMQITNGVFGGFAHSKLFMNVREKESMAYYASSSYSSHYGLLYVMAGIDAELEEKAVTLIKEQLSALQNGEITDLEMDQTKALLTNSITSTFDSARGQIEVFDQYKELNENFTADILIKEWEAVTKDDVKKMASTIQLEIIYLLSGKETTSNE</sequence>
<accession>A0A1D8JHQ3</accession>
<dbReference type="InterPro" id="IPR050361">
    <property type="entry name" value="MPP/UQCRC_Complex"/>
</dbReference>
<dbReference type="InterPro" id="IPR011249">
    <property type="entry name" value="Metalloenz_LuxS/M16"/>
</dbReference>
<keyword evidence="3" id="KW-1185">Reference proteome</keyword>
<dbReference type="KEGG" id="surl:BI350_12180"/>
<organism evidence="2 3">
    <name type="scientific">Sporosarcina ureilytica</name>
    <dbReference type="NCBI Taxonomy" id="298596"/>
    <lineage>
        <taxon>Bacteria</taxon>
        <taxon>Bacillati</taxon>
        <taxon>Bacillota</taxon>
        <taxon>Bacilli</taxon>
        <taxon>Bacillales</taxon>
        <taxon>Caryophanaceae</taxon>
        <taxon>Sporosarcina</taxon>
    </lineage>
</organism>
<dbReference type="Proteomes" id="UP000185746">
    <property type="component" value="Chromosome"/>
</dbReference>
<reference evidence="2 3" key="1">
    <citation type="submission" date="2016-09" db="EMBL/GenBank/DDBJ databases">
        <title>Complete genome sequence of the Lysinibacillus sphaericus LMG 22257, a specie of Bacillus with ureolytic activity that can effectively biodeposit calcium carbonate.</title>
        <authorList>
            <person name="Yan W."/>
        </authorList>
    </citation>
    <scope>NUCLEOTIDE SEQUENCE [LARGE SCALE GENOMIC DNA]</scope>
    <source>
        <strain evidence="2 3">LMG 22257</strain>
    </source>
</reference>
<evidence type="ECO:0000313" key="3">
    <source>
        <dbReference type="Proteomes" id="UP000185746"/>
    </source>
</evidence>
<feature type="domain" description="Peptidase M16 C-terminal" evidence="1">
    <location>
        <begin position="181"/>
        <end position="358"/>
    </location>
</feature>
<dbReference type="GO" id="GO:0046872">
    <property type="term" value="F:metal ion binding"/>
    <property type="evidence" value="ECO:0007669"/>
    <property type="project" value="InterPro"/>
</dbReference>
<dbReference type="Gene3D" id="3.30.830.10">
    <property type="entry name" value="Metalloenzyme, LuxS/M16 peptidase-like"/>
    <property type="match status" value="2"/>
</dbReference>
<dbReference type="PANTHER" id="PTHR11851:SF186">
    <property type="entry name" value="INACTIVE METALLOPROTEASE YMFF-RELATED"/>
    <property type="match status" value="1"/>
</dbReference>
<dbReference type="Pfam" id="PF05193">
    <property type="entry name" value="Peptidase_M16_C"/>
    <property type="match status" value="1"/>
</dbReference>
<gene>
    <name evidence="2" type="ORF">BI350_12180</name>
</gene>
<proteinExistence type="predicted"/>
<dbReference type="NCBIfam" id="NF047422">
    <property type="entry name" value="YfmF_fam"/>
    <property type="match status" value="1"/>
</dbReference>
<dbReference type="RefSeq" id="WP_075528366.1">
    <property type="nucleotide sequence ID" value="NZ_CP017560.1"/>
</dbReference>
<evidence type="ECO:0000259" key="1">
    <source>
        <dbReference type="Pfam" id="PF05193"/>
    </source>
</evidence>
<dbReference type="EMBL" id="CP017560">
    <property type="protein sequence ID" value="AOV08213.1"/>
    <property type="molecule type" value="Genomic_DNA"/>
</dbReference>
<dbReference type="AlphaFoldDB" id="A0A1D8JHQ3"/>